<dbReference type="CDD" id="cd00520">
    <property type="entry name" value="RRF"/>
    <property type="match status" value="1"/>
</dbReference>
<dbReference type="GO" id="GO:0043023">
    <property type="term" value="F:ribosomal large subunit binding"/>
    <property type="evidence" value="ECO:0007669"/>
    <property type="project" value="TreeGrafter"/>
</dbReference>
<name>A0A1F6UL15_9PROT</name>
<dbReference type="GO" id="GO:0005829">
    <property type="term" value="C:cytosol"/>
    <property type="evidence" value="ECO:0007669"/>
    <property type="project" value="GOC"/>
</dbReference>
<dbReference type="NCBIfam" id="TIGR00496">
    <property type="entry name" value="frr"/>
    <property type="match status" value="1"/>
</dbReference>
<protein>
    <recommendedName>
        <fullName evidence="6">Ribosome-recycling factor</fullName>
        <shortName evidence="6">RRF</shortName>
    </recommendedName>
    <alternativeName>
        <fullName evidence="6">Ribosome-releasing factor</fullName>
    </alternativeName>
</protein>
<evidence type="ECO:0000313" key="9">
    <source>
        <dbReference type="Proteomes" id="UP000177950"/>
    </source>
</evidence>
<evidence type="ECO:0000256" key="4">
    <source>
        <dbReference type="ARBA" id="ARBA00022917"/>
    </source>
</evidence>
<dbReference type="HAMAP" id="MF_00040">
    <property type="entry name" value="RRF"/>
    <property type="match status" value="1"/>
</dbReference>
<organism evidence="8 9">
    <name type="scientific">Candidatus Muproteobacteria bacterium RBG_19FT_COMBO_61_10</name>
    <dbReference type="NCBI Taxonomy" id="1817761"/>
    <lineage>
        <taxon>Bacteria</taxon>
        <taxon>Pseudomonadati</taxon>
        <taxon>Pseudomonadota</taxon>
        <taxon>Candidatus Muproteobacteria</taxon>
    </lineage>
</organism>
<proteinExistence type="inferred from homology"/>
<dbReference type="SUPFAM" id="SSF55194">
    <property type="entry name" value="Ribosome recycling factor, RRF"/>
    <property type="match status" value="1"/>
</dbReference>
<evidence type="ECO:0000313" key="8">
    <source>
        <dbReference type="EMBL" id="OGI58063.1"/>
    </source>
</evidence>
<dbReference type="PANTHER" id="PTHR20982">
    <property type="entry name" value="RIBOSOME RECYCLING FACTOR"/>
    <property type="match status" value="1"/>
</dbReference>
<comment type="subcellular location">
    <subcellularLocation>
        <location evidence="1 6">Cytoplasm</location>
    </subcellularLocation>
</comment>
<reference evidence="8 9" key="1">
    <citation type="journal article" date="2016" name="Nat. Commun.">
        <title>Thousands of microbial genomes shed light on interconnected biogeochemical processes in an aquifer system.</title>
        <authorList>
            <person name="Anantharaman K."/>
            <person name="Brown C.T."/>
            <person name="Hug L.A."/>
            <person name="Sharon I."/>
            <person name="Castelle C.J."/>
            <person name="Probst A.J."/>
            <person name="Thomas B.C."/>
            <person name="Singh A."/>
            <person name="Wilkins M.J."/>
            <person name="Karaoz U."/>
            <person name="Brodie E.L."/>
            <person name="Williams K.H."/>
            <person name="Hubbard S.S."/>
            <person name="Banfield J.F."/>
        </authorList>
    </citation>
    <scope>NUCLEOTIDE SEQUENCE [LARGE SCALE GENOMIC DNA]</scope>
</reference>
<dbReference type="Proteomes" id="UP000177950">
    <property type="component" value="Unassembled WGS sequence"/>
</dbReference>
<keyword evidence="4 6" id="KW-0648">Protein biosynthesis</keyword>
<gene>
    <name evidence="6" type="primary">frr</name>
    <name evidence="8" type="ORF">A2V58_06545</name>
</gene>
<dbReference type="PANTHER" id="PTHR20982:SF3">
    <property type="entry name" value="MITOCHONDRIAL RIBOSOME RECYCLING FACTOR PSEUDO 1"/>
    <property type="match status" value="1"/>
</dbReference>
<dbReference type="AlphaFoldDB" id="A0A1F6UL15"/>
<dbReference type="Gene3D" id="1.10.132.20">
    <property type="entry name" value="Ribosome-recycling factor"/>
    <property type="match status" value="1"/>
</dbReference>
<comment type="function">
    <text evidence="5 6">Responsible for the release of ribosomes from messenger RNA at the termination of protein biosynthesis. May increase the efficiency of translation by recycling ribosomes from one round of translation to another.</text>
</comment>
<sequence length="185" mass="20499">MINKTNKDAEARMAKSAEALKTNLEKIRTGRANVSLLDHIQVDYYGTRMPLNQVATVSVGDARSLAVTPFDKSMVQAVEKAIMESDLGLNPATSGQVIRVPLPALTEERRKELGKVVRNEGEEAKIAIRNVRRDALAHLKEALKKKEISEDDEKRAHDAVQKLTDRFTAEVDKLVGAKEKDLLAI</sequence>
<dbReference type="EMBL" id="MFSV01000091">
    <property type="protein sequence ID" value="OGI58063.1"/>
    <property type="molecule type" value="Genomic_DNA"/>
</dbReference>
<dbReference type="InterPro" id="IPR023584">
    <property type="entry name" value="Ribosome_recyc_fac_dom"/>
</dbReference>
<comment type="caution">
    <text evidence="8">The sequence shown here is derived from an EMBL/GenBank/DDBJ whole genome shotgun (WGS) entry which is preliminary data.</text>
</comment>
<dbReference type="GO" id="GO:0002184">
    <property type="term" value="P:cytoplasmic translational termination"/>
    <property type="evidence" value="ECO:0007669"/>
    <property type="project" value="TreeGrafter"/>
</dbReference>
<evidence type="ECO:0000256" key="6">
    <source>
        <dbReference type="HAMAP-Rule" id="MF_00040"/>
    </source>
</evidence>
<feature type="domain" description="Ribosome recycling factor" evidence="7">
    <location>
        <begin position="20"/>
        <end position="183"/>
    </location>
</feature>
<dbReference type="InterPro" id="IPR002661">
    <property type="entry name" value="Ribosome_recyc_fac"/>
</dbReference>
<dbReference type="Pfam" id="PF01765">
    <property type="entry name" value="RRF"/>
    <property type="match status" value="1"/>
</dbReference>
<evidence type="ECO:0000259" key="7">
    <source>
        <dbReference type="Pfam" id="PF01765"/>
    </source>
</evidence>
<comment type="similarity">
    <text evidence="2 6">Belongs to the RRF family.</text>
</comment>
<evidence type="ECO:0000256" key="1">
    <source>
        <dbReference type="ARBA" id="ARBA00004496"/>
    </source>
</evidence>
<dbReference type="FunFam" id="1.10.132.20:FF:000001">
    <property type="entry name" value="Ribosome-recycling factor"/>
    <property type="match status" value="1"/>
</dbReference>
<accession>A0A1F6UL15</accession>
<dbReference type="InterPro" id="IPR036191">
    <property type="entry name" value="RRF_sf"/>
</dbReference>
<evidence type="ECO:0000256" key="5">
    <source>
        <dbReference type="ARBA" id="ARBA00025050"/>
    </source>
</evidence>
<evidence type="ECO:0000256" key="2">
    <source>
        <dbReference type="ARBA" id="ARBA00005912"/>
    </source>
</evidence>
<evidence type="ECO:0000256" key="3">
    <source>
        <dbReference type="ARBA" id="ARBA00022490"/>
    </source>
</evidence>
<dbReference type="Gene3D" id="3.30.1360.40">
    <property type="match status" value="1"/>
</dbReference>
<keyword evidence="3 6" id="KW-0963">Cytoplasm</keyword>
<dbReference type="FunFam" id="3.30.1360.40:FF:000001">
    <property type="entry name" value="Ribosome-recycling factor"/>
    <property type="match status" value="1"/>
</dbReference>